<feature type="transmembrane region" description="Helical" evidence="2">
    <location>
        <begin position="820"/>
        <end position="841"/>
    </location>
</feature>
<dbReference type="Gene3D" id="3.40.190.10">
    <property type="entry name" value="Periplasmic binding protein-like II"/>
    <property type="match status" value="1"/>
</dbReference>
<dbReference type="OrthoDB" id="5107506at2"/>
<feature type="compositionally biased region" description="Low complexity" evidence="1">
    <location>
        <begin position="742"/>
        <end position="753"/>
    </location>
</feature>
<feature type="compositionally biased region" description="Low complexity" evidence="1">
    <location>
        <begin position="783"/>
        <end position="792"/>
    </location>
</feature>
<feature type="region of interest" description="Disordered" evidence="1">
    <location>
        <begin position="735"/>
        <end position="792"/>
    </location>
</feature>
<evidence type="ECO:0000256" key="1">
    <source>
        <dbReference type="SAM" id="MobiDB-lite"/>
    </source>
</evidence>
<sequence length="847" mass="86190">MRGAWFLRGWRKYVTAVVLIGDLTLGSYSAAMAVTTAAPAAASSATTSSAVMVKWSEGRTLDPTDKNQPLFSNLAVTVSQTEDLTDQGLRVSWTGGTPTKSTGAPGDYLQIMQCWASKGAAGPTPEQCQWGAPNAALSSQMGLAAASRSLLTGAQADPAELPNGTCTADHTHSQTHQRAGCLVPFWSIDDPNKTALGWMNDQYNLPPFGAAQSNEASFVRTAADGTGQYIFNLQSALTSPYLGCGDPAAAAAGDRCYLVVVPRGEYNLNGELAADEAQDSGYGSNYNYVAGSPLSAGAWRNRIQIPLTFSPIGTSCRLGASTVRTAGTELAAGAFASWQAALCGQGATLGYSEITDSQARTALTAGGTAMNFLSNKPDAADTAGATIQYAPVATSGIVISYLIDKNYRPDKSNPDLGANGTLVDDLRLTPLLVAKLLTQSYRSDTPGDGHGAGATVPASNPDSLLQDPDFLALNPDFKYFYPTQTPEGLIVPFGDTDSAMKVWAWLRSDPQAKSFLAGNEVDGATINGAYKALNLATDATVSSFPKNDASTFRTGDWPAPGYGTLDMRPYATDFGNAAVRTYTANAGLKTTWDTTLSPPQATSSGPQVPGNRFELAITTSEAAALSGLPTAALVSSPTDTSAGVTPTSTALAEGLAGVPGGYPLTMQTYAAINVCQTGLSDLTADAAFLEYAAGAGQAQGTKLGQLPPGYAPLTAEQKAQASAAAAGLRAEVKNPQCASHKAAPPVTTPPAGTGTTGGGGAGTIPSGPGAGGTVPGVPGGSSVGAAPASDTGKAPAAAAASAELPGSVTPAASVAPAGQYALLAALCFFVPCAVFGPTLLARARRRA</sequence>
<gene>
    <name evidence="3" type="ORF">LK09_10520</name>
</gene>
<proteinExistence type="predicted"/>
<accession>A0A0B2A3K9</accession>
<dbReference type="AlphaFoldDB" id="A0A0B2A3K9"/>
<evidence type="ECO:0000256" key="2">
    <source>
        <dbReference type="SAM" id="Phobius"/>
    </source>
</evidence>
<name>A0A0B2A3K9_9MICO</name>
<keyword evidence="2" id="KW-0812">Transmembrane</keyword>
<keyword evidence="4" id="KW-1185">Reference proteome</keyword>
<comment type="caution">
    <text evidence="3">The sequence shown here is derived from an EMBL/GenBank/DDBJ whole genome shotgun (WGS) entry which is preliminary data.</text>
</comment>
<dbReference type="EMBL" id="JTDK01000009">
    <property type="protein sequence ID" value="KHK97635.1"/>
    <property type="molecule type" value="Genomic_DNA"/>
</dbReference>
<evidence type="ECO:0000313" key="3">
    <source>
        <dbReference type="EMBL" id="KHK97635.1"/>
    </source>
</evidence>
<keyword evidence="2" id="KW-1133">Transmembrane helix</keyword>
<dbReference type="STRING" id="1348253.LK09_10520"/>
<organism evidence="3 4">
    <name type="scientific">Microbacterium mangrovi</name>
    <dbReference type="NCBI Taxonomy" id="1348253"/>
    <lineage>
        <taxon>Bacteria</taxon>
        <taxon>Bacillati</taxon>
        <taxon>Actinomycetota</taxon>
        <taxon>Actinomycetes</taxon>
        <taxon>Micrococcales</taxon>
        <taxon>Microbacteriaceae</taxon>
        <taxon>Microbacterium</taxon>
    </lineage>
</organism>
<feature type="compositionally biased region" description="Gly residues" evidence="1">
    <location>
        <begin position="754"/>
        <end position="782"/>
    </location>
</feature>
<dbReference type="Proteomes" id="UP000031030">
    <property type="component" value="Unassembled WGS sequence"/>
</dbReference>
<reference evidence="3 4" key="1">
    <citation type="submission" date="2014-11" db="EMBL/GenBank/DDBJ databases">
        <title>Genome sequence of Microbacterium mangrovi MUSC 115(T).</title>
        <authorList>
            <person name="Lee L.-H."/>
        </authorList>
    </citation>
    <scope>NUCLEOTIDE SEQUENCE [LARGE SCALE GENOMIC DNA]</scope>
    <source>
        <strain evidence="3 4">MUSC 115</strain>
    </source>
</reference>
<dbReference type="RefSeq" id="WP_039399064.1">
    <property type="nucleotide sequence ID" value="NZ_JTDK01000009.1"/>
</dbReference>
<protein>
    <submittedName>
        <fullName evidence="3">Uncharacterized protein</fullName>
    </submittedName>
</protein>
<evidence type="ECO:0000313" key="4">
    <source>
        <dbReference type="Proteomes" id="UP000031030"/>
    </source>
</evidence>
<keyword evidence="2" id="KW-0472">Membrane</keyword>